<protein>
    <submittedName>
        <fullName evidence="1">DUF2284 domain-containing protein</fullName>
    </submittedName>
</protein>
<dbReference type="InterPro" id="IPR019271">
    <property type="entry name" value="DUF2284_metal-binding"/>
</dbReference>
<proteinExistence type="predicted"/>
<dbReference type="Proteomes" id="UP001528920">
    <property type="component" value="Unassembled WGS sequence"/>
</dbReference>
<accession>A0ABT5VPX8</accession>
<dbReference type="RefSeq" id="WP_275108824.1">
    <property type="nucleotide sequence ID" value="NZ_JAKJSC010000001.1"/>
</dbReference>
<reference evidence="1 2" key="1">
    <citation type="submission" date="2022-01" db="EMBL/GenBank/DDBJ databases">
        <title>Labilibaculum sp. nov, a marine bacterium isolated from Antarctica.</title>
        <authorList>
            <person name="Dai W."/>
        </authorList>
    </citation>
    <scope>NUCLEOTIDE SEQUENCE [LARGE SCALE GENOMIC DNA]</scope>
    <source>
        <strain evidence="1 2">DW002</strain>
    </source>
</reference>
<dbReference type="Pfam" id="PF10050">
    <property type="entry name" value="DUF2284"/>
    <property type="match status" value="1"/>
</dbReference>
<sequence length="192" mass="22235">MNNQQIGSFEKTLHNTAVKIHYKQIKLNKEHLSKYLNPNLFNSYCKNGCPNHSQKWTCPPFCPPFEEYSKNHTSISLYLFYTSPKQSIQFDEKDRSLSAYNFIKEELQSFLRKKELPNEKMIAANSCEFCKTCKVAEGKACHIPEKIRYNLVAFGFDVRAIMTDLFQHKIEWAKENKVPNMVSSVGAILNAP</sequence>
<organism evidence="1 2">
    <name type="scientific">Paralabilibaculum antarcticum</name>
    <dbReference type="NCBI Taxonomy" id="2912572"/>
    <lineage>
        <taxon>Bacteria</taxon>
        <taxon>Pseudomonadati</taxon>
        <taxon>Bacteroidota</taxon>
        <taxon>Bacteroidia</taxon>
        <taxon>Marinilabiliales</taxon>
        <taxon>Marinifilaceae</taxon>
        <taxon>Paralabilibaculum</taxon>
    </lineage>
</organism>
<gene>
    <name evidence="1" type="ORF">L3049_05635</name>
</gene>
<comment type="caution">
    <text evidence="1">The sequence shown here is derived from an EMBL/GenBank/DDBJ whole genome shotgun (WGS) entry which is preliminary data.</text>
</comment>
<name>A0ABT5VPX8_9BACT</name>
<evidence type="ECO:0000313" key="1">
    <source>
        <dbReference type="EMBL" id="MDE5417484.1"/>
    </source>
</evidence>
<dbReference type="EMBL" id="JAKJSC010000001">
    <property type="protein sequence ID" value="MDE5417484.1"/>
    <property type="molecule type" value="Genomic_DNA"/>
</dbReference>
<evidence type="ECO:0000313" key="2">
    <source>
        <dbReference type="Proteomes" id="UP001528920"/>
    </source>
</evidence>
<keyword evidence="2" id="KW-1185">Reference proteome</keyword>